<comment type="caution">
    <text evidence="3">The sequence shown here is derived from an EMBL/GenBank/DDBJ whole genome shotgun (WGS) entry which is preliminary data.</text>
</comment>
<dbReference type="Pfam" id="PF13490">
    <property type="entry name" value="zf-HC2"/>
    <property type="match status" value="1"/>
</dbReference>
<evidence type="ECO:0000313" key="4">
    <source>
        <dbReference type="Proteomes" id="UP000225740"/>
    </source>
</evidence>
<accession>A0A2G1VXB4</accession>
<dbReference type="Gene3D" id="1.10.10.1320">
    <property type="entry name" value="Anti-sigma factor, zinc-finger domain"/>
    <property type="match status" value="1"/>
</dbReference>
<evidence type="ECO:0000313" key="3">
    <source>
        <dbReference type="EMBL" id="PHQ31416.1"/>
    </source>
</evidence>
<protein>
    <recommendedName>
        <fullName evidence="2">Putative zinc-finger domain-containing protein</fullName>
    </recommendedName>
</protein>
<feature type="domain" description="Putative zinc-finger" evidence="2">
    <location>
        <begin position="3"/>
        <end position="37"/>
    </location>
</feature>
<dbReference type="AlphaFoldDB" id="A0A2G1VXB4"/>
<dbReference type="RefSeq" id="WP_037254896.1">
    <property type="nucleotide sequence ID" value="NZ_NIZW01000052.1"/>
</dbReference>
<proteinExistence type="predicted"/>
<dbReference type="GeneID" id="90612275"/>
<dbReference type="InterPro" id="IPR027383">
    <property type="entry name" value="Znf_put"/>
</dbReference>
<organism evidence="3 4">
    <name type="scientific">Rhodopirellula bahusiensis</name>
    <dbReference type="NCBI Taxonomy" id="2014065"/>
    <lineage>
        <taxon>Bacteria</taxon>
        <taxon>Pseudomonadati</taxon>
        <taxon>Planctomycetota</taxon>
        <taxon>Planctomycetia</taxon>
        <taxon>Pirellulales</taxon>
        <taxon>Pirellulaceae</taxon>
        <taxon>Rhodopirellula</taxon>
    </lineage>
</organism>
<keyword evidence="1" id="KW-0472">Membrane</keyword>
<dbReference type="EMBL" id="NIZW01000052">
    <property type="protein sequence ID" value="PHQ31416.1"/>
    <property type="molecule type" value="Genomic_DNA"/>
</dbReference>
<keyword evidence="1" id="KW-1133">Transmembrane helix</keyword>
<reference evidence="3 4" key="1">
    <citation type="submission" date="2017-06" db="EMBL/GenBank/DDBJ databases">
        <title>Description of Rhodopirellula bahusiensis sp. nov.</title>
        <authorList>
            <person name="Kizina J."/>
            <person name="Harder J."/>
        </authorList>
    </citation>
    <scope>NUCLEOTIDE SEQUENCE [LARGE SCALE GENOMIC DNA]</scope>
    <source>
        <strain evidence="3 4">SWK21</strain>
    </source>
</reference>
<feature type="transmembrane region" description="Helical" evidence="1">
    <location>
        <begin position="112"/>
        <end position="132"/>
    </location>
</feature>
<evidence type="ECO:0000259" key="2">
    <source>
        <dbReference type="Pfam" id="PF13490"/>
    </source>
</evidence>
<dbReference type="Proteomes" id="UP000225740">
    <property type="component" value="Unassembled WGS sequence"/>
</dbReference>
<gene>
    <name evidence="3" type="ORF">CEE69_31240</name>
</gene>
<dbReference type="InterPro" id="IPR041916">
    <property type="entry name" value="Anti_sigma_zinc_sf"/>
</dbReference>
<sequence length="300" mass="32468">MNCNETQDLLSAFYDDELSVDVRVAVAEHLQGCQSCARALTEYEQLSGAFSGAAAPPVPPGVWGQIVRGLDADNATESVGRAKPSLAVAPAVELASGANADRSPNPRWSRAMYQRLAIAASMLLVFGLSVWISRHDSMSDMDQGHSKEFVATMDHYLRALPENPDAAEQFLLDKYDGKVVAPDEAVHLVGYRPAVADGLPQGYSLASTSVLKMPCCTCVKAVCKRQDGSTLVLFEHDDEEVDWFGDRASSMAMCGDKECCLVDLDSSIAATWREGPRSVTAVGVKDQEEVTALVDWFKRS</sequence>
<name>A0A2G1VXB4_9BACT</name>
<evidence type="ECO:0000256" key="1">
    <source>
        <dbReference type="SAM" id="Phobius"/>
    </source>
</evidence>
<dbReference type="OrthoDB" id="263761at2"/>
<keyword evidence="1" id="KW-0812">Transmembrane</keyword>
<keyword evidence="4" id="KW-1185">Reference proteome</keyword>